<dbReference type="GO" id="GO:0046872">
    <property type="term" value="F:metal ion binding"/>
    <property type="evidence" value="ECO:0007669"/>
    <property type="project" value="UniProtKB-KW"/>
</dbReference>
<dbReference type="VEuPathDB" id="FungiDB:A1Q1_06331"/>
<dbReference type="Gene3D" id="3.40.50.720">
    <property type="entry name" value="NAD(P)-binding Rossmann-like Domain"/>
    <property type="match status" value="1"/>
</dbReference>
<evidence type="ECO:0000256" key="7">
    <source>
        <dbReference type="ARBA" id="ARBA00023027"/>
    </source>
</evidence>
<dbReference type="InterPro" id="IPR013149">
    <property type="entry name" value="ADH-like_C"/>
</dbReference>
<comment type="caution">
    <text evidence="9">The sequence shown here is derived from an EMBL/GenBank/DDBJ whole genome shotgun (WGS) entry which is preliminary data.</text>
</comment>
<reference evidence="9 10" key="1">
    <citation type="journal article" date="2012" name="Eukaryot. Cell">
        <title>Draft genome sequence of CBS 2479, the standard type strain of Trichosporon asahii.</title>
        <authorList>
            <person name="Yang R.Y."/>
            <person name="Li H.T."/>
            <person name="Zhu H."/>
            <person name="Zhou G.P."/>
            <person name="Wang M."/>
            <person name="Wang L."/>
        </authorList>
    </citation>
    <scope>NUCLEOTIDE SEQUENCE [LARGE SCALE GENOMIC DNA]</scope>
    <source>
        <strain evidence="10">ATCC 90039 / CBS 2479 / JCM 2466 / KCTC 7840 / NCYC 2677 / UAMH 7654</strain>
    </source>
</reference>
<dbReference type="Pfam" id="PF08240">
    <property type="entry name" value="ADH_N"/>
    <property type="match status" value="1"/>
</dbReference>
<dbReference type="SUPFAM" id="SSF51735">
    <property type="entry name" value="NAD(P)-binding Rossmann-fold domains"/>
    <property type="match status" value="1"/>
</dbReference>
<dbReference type="KEGG" id="tasa:A1Q1_06331"/>
<evidence type="ECO:0000256" key="2">
    <source>
        <dbReference type="ARBA" id="ARBA00008072"/>
    </source>
</evidence>
<proteinExistence type="inferred from homology"/>
<dbReference type="GO" id="GO:0004022">
    <property type="term" value="F:alcohol dehydrogenase (NAD+) activity"/>
    <property type="evidence" value="ECO:0007669"/>
    <property type="project" value="UniProtKB-EC"/>
</dbReference>
<dbReference type="Pfam" id="PF00107">
    <property type="entry name" value="ADH_zinc_N"/>
    <property type="match status" value="1"/>
</dbReference>
<sequence>MASTSTGHRRRAARQVTTTEHLGACLVFPLPQSTMTASSNVVSPYLVVADEPIPKEQKAAVSHSAAAGTVIETVPVTQPSELKPGEALVKLLYSGVCGSSWHQASDHWDEGKGRVPRPLIAGDEGVGTIIAMNDPTTTLKLGQTVGIKFVAHTCNECPACLHGIEMVCPQAKYTGRSVNGTFQQYSLAWTSQLTPIPDMPLELAAPILCAGVTVWRALKDSTAHAGDWVAVAGAGGGLGSLAVQYAKYLGMRVVAIDNERKQAFCREIGADAFVNYKDADFVQQVKKVADGLGVQASILCSNEPSSYLTGTHYLRPTGSAMIVGLPPTGSHVPVDCRNAVLGMHTVRGCFVGNRGDVIDALDVVARGKVVPKVTVKPFSAIQETYDCMKNGTLNGRVVVDLCRH</sequence>
<dbReference type="GO" id="GO:0005737">
    <property type="term" value="C:cytoplasm"/>
    <property type="evidence" value="ECO:0007669"/>
    <property type="project" value="TreeGrafter"/>
</dbReference>
<comment type="cofactor">
    <cofactor evidence="1">
        <name>Zn(2+)</name>
        <dbReference type="ChEBI" id="CHEBI:29105"/>
    </cofactor>
</comment>
<evidence type="ECO:0000259" key="8">
    <source>
        <dbReference type="SMART" id="SM00829"/>
    </source>
</evidence>
<name>J4UK48_TRIAS</name>
<dbReference type="OrthoDB" id="1879366at2759"/>
<evidence type="ECO:0000256" key="5">
    <source>
        <dbReference type="ARBA" id="ARBA00022833"/>
    </source>
</evidence>
<evidence type="ECO:0000256" key="4">
    <source>
        <dbReference type="ARBA" id="ARBA00022723"/>
    </source>
</evidence>
<dbReference type="InterPro" id="IPR020843">
    <property type="entry name" value="ER"/>
</dbReference>
<evidence type="ECO:0000256" key="6">
    <source>
        <dbReference type="ARBA" id="ARBA00023002"/>
    </source>
</evidence>
<keyword evidence="4" id="KW-0479">Metal-binding</keyword>
<dbReference type="SUPFAM" id="SSF50129">
    <property type="entry name" value="GroES-like"/>
    <property type="match status" value="1"/>
</dbReference>
<dbReference type="SMART" id="SM00829">
    <property type="entry name" value="PKS_ER"/>
    <property type="match status" value="1"/>
</dbReference>
<dbReference type="PANTHER" id="PTHR42940">
    <property type="entry name" value="ALCOHOL DEHYDROGENASE 1-RELATED"/>
    <property type="match status" value="1"/>
</dbReference>
<evidence type="ECO:0000256" key="1">
    <source>
        <dbReference type="ARBA" id="ARBA00001947"/>
    </source>
</evidence>
<dbReference type="Proteomes" id="UP000002748">
    <property type="component" value="Unassembled WGS sequence"/>
</dbReference>
<accession>J4UK48</accession>
<protein>
    <recommendedName>
        <fullName evidence="3">alcohol dehydrogenase</fullName>
        <ecNumber evidence="3">1.1.1.1</ecNumber>
    </recommendedName>
</protein>
<keyword evidence="7" id="KW-0520">NAD</keyword>
<dbReference type="GeneID" id="25989843"/>
<dbReference type="EC" id="1.1.1.1" evidence="3"/>
<organism evidence="9 10">
    <name type="scientific">Trichosporon asahii var. asahii (strain ATCC 90039 / CBS 2479 / JCM 2466 / KCTC 7840 / NBRC 103889/ NCYC 2677 / UAMH 7654)</name>
    <name type="common">Yeast</name>
    <dbReference type="NCBI Taxonomy" id="1186058"/>
    <lineage>
        <taxon>Eukaryota</taxon>
        <taxon>Fungi</taxon>
        <taxon>Dikarya</taxon>
        <taxon>Basidiomycota</taxon>
        <taxon>Agaricomycotina</taxon>
        <taxon>Tremellomycetes</taxon>
        <taxon>Trichosporonales</taxon>
        <taxon>Trichosporonaceae</taxon>
        <taxon>Trichosporon</taxon>
    </lineage>
</organism>
<dbReference type="AlphaFoldDB" id="J4UK48"/>
<dbReference type="InterPro" id="IPR013154">
    <property type="entry name" value="ADH-like_N"/>
</dbReference>
<dbReference type="PANTHER" id="PTHR42940:SF3">
    <property type="entry name" value="ALCOHOL DEHYDROGENASE 1-RELATED"/>
    <property type="match status" value="1"/>
</dbReference>
<dbReference type="HOGENOM" id="CLU_026673_20_1_1"/>
<keyword evidence="5" id="KW-0862">Zinc</keyword>
<gene>
    <name evidence="9" type="ORF">A1Q1_06331</name>
</gene>
<dbReference type="FunFam" id="3.40.50.720:FF:000039">
    <property type="entry name" value="Alcohol dehydrogenase AdhP"/>
    <property type="match status" value="1"/>
</dbReference>
<feature type="domain" description="Enoyl reductase (ER)" evidence="8">
    <location>
        <begin position="68"/>
        <end position="399"/>
    </location>
</feature>
<dbReference type="EMBL" id="ALBS01000032">
    <property type="protein sequence ID" value="EJT52225.1"/>
    <property type="molecule type" value="Genomic_DNA"/>
</dbReference>
<evidence type="ECO:0000313" key="9">
    <source>
        <dbReference type="EMBL" id="EJT52225.1"/>
    </source>
</evidence>
<dbReference type="InterPro" id="IPR036291">
    <property type="entry name" value="NAD(P)-bd_dom_sf"/>
</dbReference>
<dbReference type="RefSeq" id="XP_014183410.1">
    <property type="nucleotide sequence ID" value="XM_014327935.1"/>
</dbReference>
<dbReference type="Gene3D" id="3.90.180.10">
    <property type="entry name" value="Medium-chain alcohol dehydrogenases, catalytic domain"/>
    <property type="match status" value="1"/>
</dbReference>
<evidence type="ECO:0000313" key="10">
    <source>
        <dbReference type="Proteomes" id="UP000002748"/>
    </source>
</evidence>
<evidence type="ECO:0000256" key="3">
    <source>
        <dbReference type="ARBA" id="ARBA00013190"/>
    </source>
</evidence>
<keyword evidence="6" id="KW-0560">Oxidoreductase</keyword>
<dbReference type="InterPro" id="IPR011032">
    <property type="entry name" value="GroES-like_sf"/>
</dbReference>
<comment type="similarity">
    <text evidence="2">Belongs to the zinc-containing alcohol dehydrogenase family.</text>
</comment>